<dbReference type="NCBIfam" id="TIGR01844">
    <property type="entry name" value="type_I_sec_TolC"/>
    <property type="match status" value="1"/>
</dbReference>
<evidence type="ECO:0000256" key="3">
    <source>
        <dbReference type="ARBA" id="ARBA00022448"/>
    </source>
</evidence>
<dbReference type="SUPFAM" id="SSF56954">
    <property type="entry name" value="Outer membrane efflux proteins (OEP)"/>
    <property type="match status" value="1"/>
</dbReference>
<keyword evidence="3" id="KW-0813">Transport</keyword>
<proteinExistence type="inferred from homology"/>
<dbReference type="GO" id="GO:0009279">
    <property type="term" value="C:cell outer membrane"/>
    <property type="evidence" value="ECO:0007669"/>
    <property type="project" value="UniProtKB-SubCell"/>
</dbReference>
<comment type="similarity">
    <text evidence="2">Belongs to the outer membrane factor (OMF) (TC 1.B.17) family.</text>
</comment>
<keyword evidence="7" id="KW-0998">Cell outer membrane</keyword>
<keyword evidence="5" id="KW-0812">Transmembrane</keyword>
<feature type="signal peptide" evidence="8">
    <location>
        <begin position="1"/>
        <end position="24"/>
    </location>
</feature>
<dbReference type="GO" id="GO:1990281">
    <property type="term" value="C:efflux pump complex"/>
    <property type="evidence" value="ECO:0007669"/>
    <property type="project" value="TreeGrafter"/>
</dbReference>
<evidence type="ECO:0000313" key="9">
    <source>
        <dbReference type="EMBL" id="MBT0959169.1"/>
    </source>
</evidence>
<dbReference type="Pfam" id="PF02321">
    <property type="entry name" value="OEP"/>
    <property type="match status" value="2"/>
</dbReference>
<dbReference type="Gene3D" id="1.20.1600.10">
    <property type="entry name" value="Outer membrane efflux proteins (OEP)"/>
    <property type="match status" value="1"/>
</dbReference>
<evidence type="ECO:0000256" key="5">
    <source>
        <dbReference type="ARBA" id="ARBA00022692"/>
    </source>
</evidence>
<evidence type="ECO:0000256" key="4">
    <source>
        <dbReference type="ARBA" id="ARBA00022452"/>
    </source>
</evidence>
<sequence>MRRFFGAAVAAGAITLSTAPGVSAETLTDALIGAYKHSHILDQQRALLRAADEDVAVAISALRPVVAYVNSYSVSAANNYELSASYSLTFDLLLYDNGATKLAADATKEGVLALREALVDAEQSILLAAVAAYMDVISATETVQLRASNVRLINQELQAARDRFEVGEITRTDVALAESALASARSSQAAAQGTLDVAREAYRAAVGRYPKALSAISSLPQTAESMEVAQGVAVRTHPSIRQAQREVTVAELNIARAEAAMKLSITGSAGVTFDEELQNNSSVSLSLRQPIYQGGALSAQLRKAKAQRDAARAALLSTTHTVQQAVGNAWSNLRVTNAQLSATDRQISAATVAFRGVQEEARLGSRTTLDVLNAEQDLLDARVARVEAQSGRNTAVYQLLSSMGLLTVEHLGLGIQTYDPSAYYNAVKDAPAKYSKQGKQLDSVLRRLNLD</sequence>
<gene>
    <name evidence="9" type="ORF">IV417_17415</name>
</gene>
<organism evidence="9 10">
    <name type="scientific">Harenicola maris</name>
    <dbReference type="NCBI Taxonomy" id="2841044"/>
    <lineage>
        <taxon>Bacteria</taxon>
        <taxon>Pseudomonadati</taxon>
        <taxon>Pseudomonadota</taxon>
        <taxon>Alphaproteobacteria</taxon>
        <taxon>Rhodobacterales</taxon>
        <taxon>Paracoccaceae</taxon>
        <taxon>Harenicola</taxon>
    </lineage>
</organism>
<evidence type="ECO:0000256" key="1">
    <source>
        <dbReference type="ARBA" id="ARBA00004442"/>
    </source>
</evidence>
<keyword evidence="10" id="KW-1185">Reference proteome</keyword>
<evidence type="ECO:0000256" key="2">
    <source>
        <dbReference type="ARBA" id="ARBA00007613"/>
    </source>
</evidence>
<evidence type="ECO:0000313" key="10">
    <source>
        <dbReference type="Proteomes" id="UP001315686"/>
    </source>
</evidence>
<comment type="subcellular location">
    <subcellularLocation>
        <location evidence="1">Cell outer membrane</location>
    </subcellularLocation>
</comment>
<protein>
    <submittedName>
        <fullName evidence="9">TolC family outer membrane protein</fullName>
    </submittedName>
</protein>
<feature type="chain" id="PRO_5042869082" evidence="8">
    <location>
        <begin position="25"/>
        <end position="451"/>
    </location>
</feature>
<dbReference type="PANTHER" id="PTHR30026:SF22">
    <property type="entry name" value="OUTER MEMBRANE EFFLUX PROTEIN"/>
    <property type="match status" value="1"/>
</dbReference>
<accession>A0AAP2CRV0</accession>
<dbReference type="EMBL" id="JADQAZ010000003">
    <property type="protein sequence ID" value="MBT0959169.1"/>
    <property type="molecule type" value="Genomic_DNA"/>
</dbReference>
<evidence type="ECO:0000256" key="8">
    <source>
        <dbReference type="SAM" id="SignalP"/>
    </source>
</evidence>
<dbReference type="PANTHER" id="PTHR30026">
    <property type="entry name" value="OUTER MEMBRANE PROTEIN TOLC"/>
    <property type="match status" value="1"/>
</dbReference>
<reference evidence="9 10" key="1">
    <citation type="journal article" date="2021" name="Arch. Microbiol.">
        <title>Harenicola maris gen. nov., sp. nov. isolated from the Sea of Japan shallow sediments.</title>
        <authorList>
            <person name="Romanenko L.A."/>
            <person name="Kurilenko V.V."/>
            <person name="Chernysheva N.Y."/>
            <person name="Tekutyeva L.A."/>
            <person name="Velansky P.V."/>
            <person name="Svetashev V.I."/>
            <person name="Isaeva M.P."/>
        </authorList>
    </citation>
    <scope>NUCLEOTIDE SEQUENCE [LARGE SCALE GENOMIC DNA]</scope>
    <source>
        <strain evidence="9 10">KMM 3653</strain>
    </source>
</reference>
<keyword evidence="8" id="KW-0732">Signal</keyword>
<dbReference type="Proteomes" id="UP001315686">
    <property type="component" value="Unassembled WGS sequence"/>
</dbReference>
<keyword evidence="4" id="KW-1134">Transmembrane beta strand</keyword>
<name>A0AAP2CRV0_9RHOB</name>
<dbReference type="InterPro" id="IPR051906">
    <property type="entry name" value="TolC-like"/>
</dbReference>
<dbReference type="GO" id="GO:0015288">
    <property type="term" value="F:porin activity"/>
    <property type="evidence" value="ECO:0007669"/>
    <property type="project" value="TreeGrafter"/>
</dbReference>
<evidence type="ECO:0000256" key="7">
    <source>
        <dbReference type="ARBA" id="ARBA00023237"/>
    </source>
</evidence>
<dbReference type="InterPro" id="IPR010130">
    <property type="entry name" value="T1SS_OMP_TolC"/>
</dbReference>
<dbReference type="GO" id="GO:0015562">
    <property type="term" value="F:efflux transmembrane transporter activity"/>
    <property type="evidence" value="ECO:0007669"/>
    <property type="project" value="InterPro"/>
</dbReference>
<dbReference type="InterPro" id="IPR003423">
    <property type="entry name" value="OMP_efflux"/>
</dbReference>
<dbReference type="AlphaFoldDB" id="A0AAP2CRV0"/>
<evidence type="ECO:0000256" key="6">
    <source>
        <dbReference type="ARBA" id="ARBA00023136"/>
    </source>
</evidence>
<keyword evidence="6" id="KW-0472">Membrane</keyword>
<comment type="caution">
    <text evidence="9">The sequence shown here is derived from an EMBL/GenBank/DDBJ whole genome shotgun (WGS) entry which is preliminary data.</text>
</comment>